<dbReference type="PANTHER" id="PTHR33154">
    <property type="entry name" value="TRANSCRIPTIONAL REGULATOR, ARSR FAMILY"/>
    <property type="match status" value="1"/>
</dbReference>
<comment type="caution">
    <text evidence="6">The sequence shown here is derived from an EMBL/GenBank/DDBJ whole genome shotgun (WGS) entry which is preliminary data.</text>
</comment>
<evidence type="ECO:0000313" key="6">
    <source>
        <dbReference type="EMBL" id="NMQ19344.1"/>
    </source>
</evidence>
<dbReference type="SUPFAM" id="SSF46785">
    <property type="entry name" value="Winged helix' DNA-binding domain"/>
    <property type="match status" value="1"/>
</dbReference>
<dbReference type="SMART" id="SM00418">
    <property type="entry name" value="HTH_ARSR"/>
    <property type="match status" value="1"/>
</dbReference>
<keyword evidence="4" id="KW-0804">Transcription</keyword>
<protein>
    <submittedName>
        <fullName evidence="6">Metalloregulator ArsR/SmtB family transcription factor</fullName>
    </submittedName>
</protein>
<proteinExistence type="predicted"/>
<evidence type="ECO:0000313" key="7">
    <source>
        <dbReference type="Proteomes" id="UP000760480"/>
    </source>
</evidence>
<sequence>MPHAHRFFQALADTTRLRCLMLMVAEEEICVCEMTHALGEIQPKISRHLAALRAAGFILDRREAQWIYYRLHPDLPAWMHEVLSTCQRALAEQTPFSTDRAALADMPNRPQRRCAA</sequence>
<dbReference type="InterPro" id="IPR051081">
    <property type="entry name" value="HTH_MetalResp_TranReg"/>
</dbReference>
<dbReference type="PROSITE" id="PS50987">
    <property type="entry name" value="HTH_ARSR_2"/>
    <property type="match status" value="1"/>
</dbReference>
<keyword evidence="7" id="KW-1185">Reference proteome</keyword>
<evidence type="ECO:0000256" key="3">
    <source>
        <dbReference type="ARBA" id="ARBA00023125"/>
    </source>
</evidence>
<dbReference type="InterPro" id="IPR001845">
    <property type="entry name" value="HTH_ArsR_DNA-bd_dom"/>
</dbReference>
<name>A0ABX1TL29_9GAMM</name>
<dbReference type="PRINTS" id="PR00778">
    <property type="entry name" value="HTHARSR"/>
</dbReference>
<organism evidence="6 7">
    <name type="scientific">Candidatus Competibacter phosphatis</name>
    <dbReference type="NCBI Taxonomy" id="221280"/>
    <lineage>
        <taxon>Bacteria</taxon>
        <taxon>Pseudomonadati</taxon>
        <taxon>Pseudomonadota</taxon>
        <taxon>Gammaproteobacteria</taxon>
        <taxon>Candidatus Competibacteraceae</taxon>
        <taxon>Candidatus Competibacter</taxon>
    </lineage>
</organism>
<evidence type="ECO:0000256" key="2">
    <source>
        <dbReference type="ARBA" id="ARBA00023015"/>
    </source>
</evidence>
<dbReference type="Gene3D" id="1.10.10.10">
    <property type="entry name" value="Winged helix-like DNA-binding domain superfamily/Winged helix DNA-binding domain"/>
    <property type="match status" value="1"/>
</dbReference>
<keyword evidence="2" id="KW-0805">Transcription regulation</keyword>
<keyword evidence="3" id="KW-0238">DNA-binding</keyword>
<dbReference type="InterPro" id="IPR011991">
    <property type="entry name" value="ArsR-like_HTH"/>
</dbReference>
<accession>A0ABX1TL29</accession>
<dbReference type="InterPro" id="IPR036390">
    <property type="entry name" value="WH_DNA-bd_sf"/>
</dbReference>
<dbReference type="InterPro" id="IPR036388">
    <property type="entry name" value="WH-like_DNA-bd_sf"/>
</dbReference>
<evidence type="ECO:0000256" key="1">
    <source>
        <dbReference type="ARBA" id="ARBA00022849"/>
    </source>
</evidence>
<dbReference type="Pfam" id="PF01022">
    <property type="entry name" value="HTH_5"/>
    <property type="match status" value="1"/>
</dbReference>
<dbReference type="EMBL" id="SPMZ01000025">
    <property type="protein sequence ID" value="NMQ19344.1"/>
    <property type="molecule type" value="Genomic_DNA"/>
</dbReference>
<reference evidence="6 7" key="1">
    <citation type="submission" date="2019-03" db="EMBL/GenBank/DDBJ databases">
        <title>Metabolic reconstructions from genomes of highly enriched 'Candidatus Accumulibacter' and 'Candidatus Competibacter' bioreactor populations.</title>
        <authorList>
            <person name="Annavajhala M.K."/>
            <person name="Welles L."/>
            <person name="Abbas B."/>
            <person name="Sorokin D."/>
            <person name="Park H."/>
            <person name="Van Loosdrecht M."/>
            <person name="Chandran K."/>
        </authorList>
    </citation>
    <scope>NUCLEOTIDE SEQUENCE [LARGE SCALE GENOMIC DNA]</scope>
    <source>
        <strain evidence="6 7">SBR_G</strain>
    </source>
</reference>
<dbReference type="NCBIfam" id="NF007528">
    <property type="entry name" value="PRK10141.1"/>
    <property type="match status" value="1"/>
</dbReference>
<keyword evidence="1" id="KW-0059">Arsenical resistance</keyword>
<dbReference type="CDD" id="cd00090">
    <property type="entry name" value="HTH_ARSR"/>
    <property type="match status" value="1"/>
</dbReference>
<evidence type="ECO:0000256" key="4">
    <source>
        <dbReference type="ARBA" id="ARBA00023163"/>
    </source>
</evidence>
<evidence type="ECO:0000259" key="5">
    <source>
        <dbReference type="PROSITE" id="PS50987"/>
    </source>
</evidence>
<feature type="domain" description="HTH arsR-type" evidence="5">
    <location>
        <begin position="1"/>
        <end position="90"/>
    </location>
</feature>
<dbReference type="PANTHER" id="PTHR33154:SF18">
    <property type="entry name" value="ARSENICAL RESISTANCE OPERON REPRESSOR"/>
    <property type="match status" value="1"/>
</dbReference>
<gene>
    <name evidence="6" type="ORF">E4P82_09165</name>
</gene>
<dbReference type="NCBIfam" id="NF033788">
    <property type="entry name" value="HTH_metalloreg"/>
    <property type="match status" value="1"/>
</dbReference>
<dbReference type="Proteomes" id="UP000760480">
    <property type="component" value="Unassembled WGS sequence"/>
</dbReference>
<dbReference type="RefSeq" id="WP_169248604.1">
    <property type="nucleotide sequence ID" value="NZ_SPMZ01000025.1"/>
</dbReference>